<dbReference type="AlphaFoldDB" id="A0A4S4N1H6"/>
<feature type="region of interest" description="Disordered" evidence="6">
    <location>
        <begin position="70"/>
        <end position="104"/>
    </location>
</feature>
<feature type="region of interest" description="Disordered" evidence="6">
    <location>
        <begin position="136"/>
        <end position="158"/>
    </location>
</feature>
<protein>
    <recommendedName>
        <fullName evidence="7">Zn(2)-C6 fungal-type domain-containing protein</fullName>
    </recommendedName>
</protein>
<evidence type="ECO:0000259" key="7">
    <source>
        <dbReference type="PROSITE" id="PS50048"/>
    </source>
</evidence>
<keyword evidence="9" id="KW-1185">Reference proteome</keyword>
<keyword evidence="2" id="KW-0479">Metal-binding</keyword>
<dbReference type="Gene3D" id="4.10.240.10">
    <property type="entry name" value="Zn(2)-C6 fungal-type DNA-binding domain"/>
    <property type="match status" value="1"/>
</dbReference>
<accession>A0A4S4N1H6</accession>
<name>A0A4S4N1H6_9APHY</name>
<dbReference type="CDD" id="cd00067">
    <property type="entry name" value="GAL4"/>
    <property type="match status" value="1"/>
</dbReference>
<gene>
    <name evidence="8" type="ORF">EUX98_g2331</name>
</gene>
<sequence length="651" mass="72596">MKADSPLQRGKACLCCRKRKMKCDGVRPICTQCVKASRSPECKYHDKKQISRTQLLQQKVAKLEARLRELESEQSDFPDGSPTPSFVESMASSSSSSSPSVTLAHPVKRQDGASAQGAEWPSQLFDDGAGFNDFNTSFPLYPSHPSQSPSTSGQSSDLLESSSLYLPNTFSSSSVYSSPMVHHAGPSTLSNKWWEDPNTFCQQKQMLLDMFLAHRHQFAFDTHIERFQASISYASPDKPHPALMDAIYLMSCHLSQSPPLTELEPHFLKRALCGISDALQHNDRVINVLQASCLLALYFFGRGRILEGYYHSSIAARLAVSLGLHQIRSDSWFQLQFTAGEYQYSAPPPSSNSAVQLHPPKDAIESEERVAAFWQVFVVDRAWSVATGLPAALPDDDHPQAQIETVWPTPLSQFPNVLNDSSQRYDPVTSYPTLRAKAVALFEKTHRLTSSTTSTKNETYWVEHRALEMSLSQFASNLPGLGMSAGQGPFSLNEIDLFVIHTLIHVSTLHLHRDLAKTQAVAYEKCWIAANKVISLVRELNDGDYDYLDPINSACWHCTADVFIKTLVPPTSHTRHNANEIADQQIDVLIAAMKRLGRLFPIAGTSHFTTHPLYHWWYRGMREDVLTLVTGIHATKTGQHRTATRNSLGIP</sequence>
<dbReference type="Pfam" id="PF00172">
    <property type="entry name" value="Zn_clus"/>
    <property type="match status" value="1"/>
</dbReference>
<dbReference type="PANTHER" id="PTHR47338:SF29">
    <property type="entry name" value="ZN(2)-C6 FUNGAL-TYPE DOMAIN-CONTAINING PROTEIN"/>
    <property type="match status" value="1"/>
</dbReference>
<evidence type="ECO:0000313" key="9">
    <source>
        <dbReference type="Proteomes" id="UP000308730"/>
    </source>
</evidence>
<dbReference type="GO" id="GO:0000981">
    <property type="term" value="F:DNA-binding transcription factor activity, RNA polymerase II-specific"/>
    <property type="evidence" value="ECO:0007669"/>
    <property type="project" value="InterPro"/>
</dbReference>
<organism evidence="8 9">
    <name type="scientific">Antrodiella citrinella</name>
    <dbReference type="NCBI Taxonomy" id="2447956"/>
    <lineage>
        <taxon>Eukaryota</taxon>
        <taxon>Fungi</taxon>
        <taxon>Dikarya</taxon>
        <taxon>Basidiomycota</taxon>
        <taxon>Agaricomycotina</taxon>
        <taxon>Agaricomycetes</taxon>
        <taxon>Polyporales</taxon>
        <taxon>Steccherinaceae</taxon>
        <taxon>Antrodiella</taxon>
    </lineage>
</organism>
<dbReference type="InterPro" id="IPR036864">
    <property type="entry name" value="Zn2-C6_fun-type_DNA-bd_sf"/>
</dbReference>
<evidence type="ECO:0000256" key="2">
    <source>
        <dbReference type="ARBA" id="ARBA00022723"/>
    </source>
</evidence>
<comment type="subcellular location">
    <subcellularLocation>
        <location evidence="1">Nucleus</location>
    </subcellularLocation>
</comment>
<reference evidence="8 9" key="1">
    <citation type="submission" date="2019-02" db="EMBL/GenBank/DDBJ databases">
        <title>Genome sequencing of the rare red list fungi Antrodiella citrinella (Flaviporus citrinellus).</title>
        <authorList>
            <person name="Buettner E."/>
            <person name="Kellner H."/>
        </authorList>
    </citation>
    <scope>NUCLEOTIDE SEQUENCE [LARGE SCALE GENOMIC DNA]</scope>
    <source>
        <strain evidence="8 9">DSM 108506</strain>
    </source>
</reference>
<dbReference type="EMBL" id="SGPM01000035">
    <property type="protein sequence ID" value="THH31857.1"/>
    <property type="molecule type" value="Genomic_DNA"/>
</dbReference>
<evidence type="ECO:0000256" key="4">
    <source>
        <dbReference type="ARBA" id="ARBA00023163"/>
    </source>
</evidence>
<evidence type="ECO:0000256" key="6">
    <source>
        <dbReference type="SAM" id="MobiDB-lite"/>
    </source>
</evidence>
<dbReference type="CDD" id="cd14725">
    <property type="entry name" value="ZIP_Gal4-like_2"/>
    <property type="match status" value="1"/>
</dbReference>
<evidence type="ECO:0000256" key="5">
    <source>
        <dbReference type="ARBA" id="ARBA00023242"/>
    </source>
</evidence>
<dbReference type="CDD" id="cd12148">
    <property type="entry name" value="fungal_TF_MHR"/>
    <property type="match status" value="1"/>
</dbReference>
<proteinExistence type="predicted"/>
<dbReference type="GO" id="GO:0003677">
    <property type="term" value="F:DNA binding"/>
    <property type="evidence" value="ECO:0007669"/>
    <property type="project" value="InterPro"/>
</dbReference>
<keyword evidence="3" id="KW-0805">Transcription regulation</keyword>
<dbReference type="Proteomes" id="UP000308730">
    <property type="component" value="Unassembled WGS sequence"/>
</dbReference>
<dbReference type="PROSITE" id="PS00463">
    <property type="entry name" value="ZN2_CY6_FUNGAL_1"/>
    <property type="match status" value="1"/>
</dbReference>
<dbReference type="PROSITE" id="PS50048">
    <property type="entry name" value="ZN2_CY6_FUNGAL_2"/>
    <property type="match status" value="1"/>
</dbReference>
<comment type="caution">
    <text evidence="8">The sequence shown here is derived from an EMBL/GenBank/DDBJ whole genome shotgun (WGS) entry which is preliminary data.</text>
</comment>
<evidence type="ECO:0000256" key="3">
    <source>
        <dbReference type="ARBA" id="ARBA00023015"/>
    </source>
</evidence>
<dbReference type="GO" id="GO:0006351">
    <property type="term" value="P:DNA-templated transcription"/>
    <property type="evidence" value="ECO:0007669"/>
    <property type="project" value="InterPro"/>
</dbReference>
<dbReference type="InterPro" id="IPR001138">
    <property type="entry name" value="Zn2Cys6_DnaBD"/>
</dbReference>
<keyword evidence="5" id="KW-0539">Nucleus</keyword>
<keyword evidence="4" id="KW-0804">Transcription</keyword>
<feature type="compositionally biased region" description="Low complexity" evidence="6">
    <location>
        <begin position="85"/>
        <end position="100"/>
    </location>
</feature>
<dbReference type="GO" id="GO:0005634">
    <property type="term" value="C:nucleus"/>
    <property type="evidence" value="ECO:0007669"/>
    <property type="project" value="UniProtKB-SubCell"/>
</dbReference>
<dbReference type="InterPro" id="IPR050815">
    <property type="entry name" value="TF_fung"/>
</dbReference>
<dbReference type="OrthoDB" id="2123952at2759"/>
<dbReference type="PANTHER" id="PTHR47338">
    <property type="entry name" value="ZN(II)2CYS6 TRANSCRIPTION FACTOR (EUROFUNG)-RELATED"/>
    <property type="match status" value="1"/>
</dbReference>
<dbReference type="InterPro" id="IPR007219">
    <property type="entry name" value="XnlR_reg_dom"/>
</dbReference>
<feature type="compositionally biased region" description="Low complexity" evidence="6">
    <location>
        <begin position="143"/>
        <end position="158"/>
    </location>
</feature>
<dbReference type="SMART" id="SM00066">
    <property type="entry name" value="GAL4"/>
    <property type="match status" value="1"/>
</dbReference>
<dbReference type="SUPFAM" id="SSF57701">
    <property type="entry name" value="Zn2/Cys6 DNA-binding domain"/>
    <property type="match status" value="1"/>
</dbReference>
<dbReference type="GO" id="GO:0008270">
    <property type="term" value="F:zinc ion binding"/>
    <property type="evidence" value="ECO:0007669"/>
    <property type="project" value="InterPro"/>
</dbReference>
<evidence type="ECO:0000256" key="1">
    <source>
        <dbReference type="ARBA" id="ARBA00004123"/>
    </source>
</evidence>
<dbReference type="Pfam" id="PF04082">
    <property type="entry name" value="Fungal_trans"/>
    <property type="match status" value="1"/>
</dbReference>
<evidence type="ECO:0000313" key="8">
    <source>
        <dbReference type="EMBL" id="THH31857.1"/>
    </source>
</evidence>
<dbReference type="SMART" id="SM00906">
    <property type="entry name" value="Fungal_trans"/>
    <property type="match status" value="1"/>
</dbReference>
<feature type="domain" description="Zn(2)-C6 fungal-type" evidence="7">
    <location>
        <begin position="12"/>
        <end position="44"/>
    </location>
</feature>